<sequence length="62" mass="6877">MIPENASERIELLVLLRIISRRSWDELQSWHRACPGSTVEHLMYGLYVLTVPPGGAGEGEAA</sequence>
<protein>
    <submittedName>
        <fullName evidence="1">Uncharacterized protein</fullName>
    </submittedName>
</protein>
<dbReference type="AlphaFoldDB" id="A0A6J4LDK8"/>
<name>A0A6J4LDK8_9CHLR</name>
<proteinExistence type="predicted"/>
<accession>A0A6J4LDK8</accession>
<dbReference type="EMBL" id="CADCTR010002051">
    <property type="protein sequence ID" value="CAA9328883.1"/>
    <property type="molecule type" value="Genomic_DNA"/>
</dbReference>
<organism evidence="1">
    <name type="scientific">uncultured Chloroflexia bacterium</name>
    <dbReference type="NCBI Taxonomy" id="1672391"/>
    <lineage>
        <taxon>Bacteria</taxon>
        <taxon>Bacillati</taxon>
        <taxon>Chloroflexota</taxon>
        <taxon>Chloroflexia</taxon>
        <taxon>environmental samples</taxon>
    </lineage>
</organism>
<reference evidence="1" key="1">
    <citation type="submission" date="2020-02" db="EMBL/GenBank/DDBJ databases">
        <authorList>
            <person name="Meier V. D."/>
        </authorList>
    </citation>
    <scope>NUCLEOTIDE SEQUENCE</scope>
    <source>
        <strain evidence="1">AVDCRST_MAG93</strain>
    </source>
</reference>
<gene>
    <name evidence="1" type="ORF">AVDCRST_MAG93-6098</name>
</gene>
<evidence type="ECO:0000313" key="1">
    <source>
        <dbReference type="EMBL" id="CAA9328883.1"/>
    </source>
</evidence>